<dbReference type="PATRIC" id="fig|1088869.3.peg.1335"/>
<dbReference type="NCBIfam" id="NF002346">
    <property type="entry name" value="PRK01305.2-3"/>
    <property type="match status" value="1"/>
</dbReference>
<dbReference type="Pfam" id="PF04377">
    <property type="entry name" value="ATE_C"/>
    <property type="match status" value="1"/>
</dbReference>
<dbReference type="GO" id="GO:0008914">
    <property type="term" value="F:leucyl-tRNA--protein transferase activity"/>
    <property type="evidence" value="ECO:0007669"/>
    <property type="project" value="UniProtKB-UniRule"/>
</dbReference>
<comment type="caution">
    <text evidence="7">The sequence shown here is derived from an EMBL/GenBank/DDBJ whole genome shotgun (WGS) entry which is preliminary data.</text>
</comment>
<keyword evidence="1 4" id="KW-0963">Cytoplasm</keyword>
<name>G6XIC3_9PROT</name>
<dbReference type="STRING" id="1088869.GMO_13330"/>
<dbReference type="PANTHER" id="PTHR21367:SF1">
    <property type="entry name" value="ARGINYL-TRNA--PROTEIN TRANSFERASE 1"/>
    <property type="match status" value="1"/>
</dbReference>
<dbReference type="Proteomes" id="UP000004949">
    <property type="component" value="Unassembled WGS sequence"/>
</dbReference>
<reference evidence="7 8" key="1">
    <citation type="submission" date="2011-10" db="EMBL/GenBank/DDBJ databases">
        <title>Genome sequence of Gluconobacter morbifer G707, isolated from Drosophila gut.</title>
        <authorList>
            <person name="Lee W.-J."/>
            <person name="Kim E.-K."/>
        </authorList>
    </citation>
    <scope>NUCLEOTIDE SEQUENCE [LARGE SCALE GENOMIC DNA]</scope>
    <source>
        <strain evidence="7 8">G707</strain>
    </source>
</reference>
<evidence type="ECO:0000256" key="1">
    <source>
        <dbReference type="ARBA" id="ARBA00022490"/>
    </source>
</evidence>
<dbReference type="NCBIfam" id="NF002343">
    <property type="entry name" value="PRK01305.1-4"/>
    <property type="match status" value="1"/>
</dbReference>
<comment type="catalytic activity">
    <reaction evidence="4">
        <text>N-terminal L-glutamyl-[protein] + L-leucyl-tRNA(Leu) = N-terminal L-leucyl-L-glutamyl-[protein] + tRNA(Leu) + H(+)</text>
        <dbReference type="Rhea" id="RHEA:50412"/>
        <dbReference type="Rhea" id="RHEA-COMP:9613"/>
        <dbReference type="Rhea" id="RHEA-COMP:9622"/>
        <dbReference type="Rhea" id="RHEA-COMP:12664"/>
        <dbReference type="Rhea" id="RHEA-COMP:12668"/>
        <dbReference type="ChEBI" id="CHEBI:15378"/>
        <dbReference type="ChEBI" id="CHEBI:64721"/>
        <dbReference type="ChEBI" id="CHEBI:78442"/>
        <dbReference type="ChEBI" id="CHEBI:78494"/>
        <dbReference type="ChEBI" id="CHEBI:133041"/>
        <dbReference type="EC" id="2.3.2.29"/>
    </reaction>
</comment>
<dbReference type="OrthoDB" id="9782022at2"/>
<accession>G6XIC3</accession>
<dbReference type="InterPro" id="IPR016181">
    <property type="entry name" value="Acyl_CoA_acyltransferase"/>
</dbReference>
<keyword evidence="3 4" id="KW-0012">Acyltransferase</keyword>
<dbReference type="AlphaFoldDB" id="G6XIC3"/>
<dbReference type="PIRSF" id="PIRSF037208">
    <property type="entry name" value="ATE_pro_prd"/>
    <property type="match status" value="1"/>
</dbReference>
<dbReference type="InterPro" id="IPR030700">
    <property type="entry name" value="N-end_Aminoacyl_Trfase"/>
</dbReference>
<gene>
    <name evidence="4" type="primary">bpt</name>
    <name evidence="7" type="ORF">GMO_13330</name>
</gene>
<evidence type="ECO:0000256" key="3">
    <source>
        <dbReference type="ARBA" id="ARBA00023315"/>
    </source>
</evidence>
<dbReference type="HAMAP" id="MF_00689">
    <property type="entry name" value="Bpt"/>
    <property type="match status" value="1"/>
</dbReference>
<dbReference type="NCBIfam" id="NF002341">
    <property type="entry name" value="PRK01305.1-1"/>
    <property type="match status" value="1"/>
</dbReference>
<dbReference type="PANTHER" id="PTHR21367">
    <property type="entry name" value="ARGININE-TRNA-PROTEIN TRANSFERASE 1"/>
    <property type="match status" value="1"/>
</dbReference>
<dbReference type="GO" id="GO:0071596">
    <property type="term" value="P:ubiquitin-dependent protein catabolic process via the N-end rule pathway"/>
    <property type="evidence" value="ECO:0007669"/>
    <property type="project" value="InterPro"/>
</dbReference>
<sequence>MQHHPQLFYTTAPAPCPYLPNRTERKVLTELTGRNATALHDRLAQAGFRRSHTIAYAPVCPACRACVPIRIPVSTFRPTRTQRRTRRRHEDLIGRVVPPVATQEQYRLFVTYQASRHTGGDMTHMSWTEYADLIGNTPVDTFVVEFRQQDGTLVCVSLVDRMADGLSAVYTFYDVTDLMASWGTYSILWLMDHAAALGLPYLYLGYYVPGSRKMAYKANFQPAEILRDGEWLPCVPEQPSMLPSR</sequence>
<evidence type="ECO:0000259" key="6">
    <source>
        <dbReference type="Pfam" id="PF04377"/>
    </source>
</evidence>
<feature type="domain" description="N-end aminoacyl transferase N-terminal" evidence="5">
    <location>
        <begin position="15"/>
        <end position="84"/>
    </location>
</feature>
<evidence type="ECO:0000259" key="5">
    <source>
        <dbReference type="Pfam" id="PF04376"/>
    </source>
</evidence>
<dbReference type="EMBL" id="AGQV01000002">
    <property type="protein sequence ID" value="EHH68563.1"/>
    <property type="molecule type" value="Genomic_DNA"/>
</dbReference>
<feature type="domain" description="N-end rule aminoacyl transferase C-terminal" evidence="6">
    <location>
        <begin position="104"/>
        <end position="226"/>
    </location>
</feature>
<keyword evidence="8" id="KW-1185">Reference proteome</keyword>
<evidence type="ECO:0000256" key="2">
    <source>
        <dbReference type="ARBA" id="ARBA00022679"/>
    </source>
</evidence>
<dbReference type="InterPro" id="IPR007472">
    <property type="entry name" value="N-end_Aminoacyl_Trfase_C"/>
</dbReference>
<dbReference type="Pfam" id="PF04376">
    <property type="entry name" value="ATE_N"/>
    <property type="match status" value="1"/>
</dbReference>
<protein>
    <recommendedName>
        <fullName evidence="4">Aspartate/glutamate leucyltransferase</fullName>
        <ecNumber evidence="4">2.3.2.29</ecNumber>
    </recommendedName>
</protein>
<keyword evidence="2 4" id="KW-0808">Transferase</keyword>
<evidence type="ECO:0000256" key="4">
    <source>
        <dbReference type="HAMAP-Rule" id="MF_00689"/>
    </source>
</evidence>
<dbReference type="SUPFAM" id="SSF55729">
    <property type="entry name" value="Acyl-CoA N-acyltransferases (Nat)"/>
    <property type="match status" value="1"/>
</dbReference>
<proteinExistence type="inferred from homology"/>
<dbReference type="GO" id="GO:0004057">
    <property type="term" value="F:arginyl-tRNA--protein transferase activity"/>
    <property type="evidence" value="ECO:0007669"/>
    <property type="project" value="InterPro"/>
</dbReference>
<dbReference type="EC" id="2.3.2.29" evidence="4"/>
<comment type="similarity">
    <text evidence="4">Belongs to the R-transferase family. Bpt subfamily.</text>
</comment>
<dbReference type="GO" id="GO:0005737">
    <property type="term" value="C:cytoplasm"/>
    <property type="evidence" value="ECO:0007669"/>
    <property type="project" value="UniProtKB-SubCell"/>
</dbReference>
<evidence type="ECO:0000313" key="8">
    <source>
        <dbReference type="Proteomes" id="UP000004949"/>
    </source>
</evidence>
<dbReference type="InterPro" id="IPR017138">
    <property type="entry name" value="Asp_Glu_LeuTrfase"/>
</dbReference>
<dbReference type="RefSeq" id="WP_008851480.1">
    <property type="nucleotide sequence ID" value="NZ_AGQV01000002.1"/>
</dbReference>
<dbReference type="eggNOG" id="COG2935">
    <property type="taxonomic scope" value="Bacteria"/>
</dbReference>
<comment type="function">
    <text evidence="4">Functions in the N-end rule pathway of protein degradation where it conjugates Leu from its aminoacyl-tRNA to the N-termini of proteins containing an N-terminal aspartate or glutamate.</text>
</comment>
<evidence type="ECO:0000313" key="7">
    <source>
        <dbReference type="EMBL" id="EHH68563.1"/>
    </source>
</evidence>
<organism evidence="7 8">
    <name type="scientific">Gluconobacter morbifer G707</name>
    <dbReference type="NCBI Taxonomy" id="1088869"/>
    <lineage>
        <taxon>Bacteria</taxon>
        <taxon>Pseudomonadati</taxon>
        <taxon>Pseudomonadota</taxon>
        <taxon>Alphaproteobacteria</taxon>
        <taxon>Acetobacterales</taxon>
        <taxon>Acetobacteraceae</taxon>
        <taxon>Gluconobacter</taxon>
    </lineage>
</organism>
<dbReference type="InterPro" id="IPR007471">
    <property type="entry name" value="N-end_Aminoacyl_Trfase_N"/>
</dbReference>
<comment type="catalytic activity">
    <reaction evidence="4">
        <text>N-terminal L-aspartyl-[protein] + L-leucyl-tRNA(Leu) = N-terminal L-leucyl-L-aspartyl-[protein] + tRNA(Leu) + H(+)</text>
        <dbReference type="Rhea" id="RHEA:50420"/>
        <dbReference type="Rhea" id="RHEA-COMP:9613"/>
        <dbReference type="Rhea" id="RHEA-COMP:9622"/>
        <dbReference type="Rhea" id="RHEA-COMP:12669"/>
        <dbReference type="Rhea" id="RHEA-COMP:12674"/>
        <dbReference type="ChEBI" id="CHEBI:15378"/>
        <dbReference type="ChEBI" id="CHEBI:64720"/>
        <dbReference type="ChEBI" id="CHEBI:78442"/>
        <dbReference type="ChEBI" id="CHEBI:78494"/>
        <dbReference type="ChEBI" id="CHEBI:133042"/>
        <dbReference type="EC" id="2.3.2.29"/>
    </reaction>
</comment>
<comment type="subcellular location">
    <subcellularLocation>
        <location evidence="4">Cytoplasm</location>
    </subcellularLocation>
</comment>